<reference evidence="5 6" key="2">
    <citation type="submission" date="2020-08" db="EMBL/GenBank/DDBJ databases">
        <authorList>
            <person name="Ueki A."/>
            <person name="Tonouchi A."/>
        </authorList>
    </citation>
    <scope>NUCLEOTIDE SEQUENCE [LARGE SCALE GENOMIC DNA]</scope>
    <source>
        <strain evidence="5 6">CTTW</strain>
    </source>
</reference>
<keyword evidence="3" id="KW-0804">Transcription</keyword>
<organism evidence="5 6">
    <name type="scientific">Anaerocolumna chitinilytica</name>
    <dbReference type="NCBI Taxonomy" id="1727145"/>
    <lineage>
        <taxon>Bacteria</taxon>
        <taxon>Bacillati</taxon>
        <taxon>Bacillota</taxon>
        <taxon>Clostridia</taxon>
        <taxon>Lachnospirales</taxon>
        <taxon>Lachnospiraceae</taxon>
        <taxon>Anaerocolumna</taxon>
    </lineage>
</organism>
<evidence type="ECO:0000313" key="6">
    <source>
        <dbReference type="Proteomes" id="UP000515703"/>
    </source>
</evidence>
<evidence type="ECO:0000256" key="2">
    <source>
        <dbReference type="ARBA" id="ARBA00023125"/>
    </source>
</evidence>
<dbReference type="Gene3D" id="1.10.10.60">
    <property type="entry name" value="Homeodomain-like"/>
    <property type="match status" value="2"/>
</dbReference>
<dbReference type="PANTHER" id="PTHR43280:SF2">
    <property type="entry name" value="HTH-TYPE TRANSCRIPTIONAL REGULATOR EXSA"/>
    <property type="match status" value="1"/>
</dbReference>
<keyword evidence="1" id="KW-0805">Transcription regulation</keyword>
<dbReference type="GO" id="GO:0043565">
    <property type="term" value="F:sequence-specific DNA binding"/>
    <property type="evidence" value="ECO:0007669"/>
    <property type="project" value="InterPro"/>
</dbReference>
<evidence type="ECO:0000259" key="4">
    <source>
        <dbReference type="PROSITE" id="PS01124"/>
    </source>
</evidence>
<dbReference type="SUPFAM" id="SSF51182">
    <property type="entry name" value="RmlC-like cupins"/>
    <property type="match status" value="1"/>
</dbReference>
<dbReference type="CDD" id="cd02208">
    <property type="entry name" value="cupin_RmlC-like"/>
    <property type="match status" value="1"/>
</dbReference>
<dbReference type="Pfam" id="PF07883">
    <property type="entry name" value="Cupin_2"/>
    <property type="match status" value="1"/>
</dbReference>
<proteinExistence type="predicted"/>
<dbReference type="SUPFAM" id="SSF46689">
    <property type="entry name" value="Homeodomain-like"/>
    <property type="match status" value="2"/>
</dbReference>
<evidence type="ECO:0000256" key="3">
    <source>
        <dbReference type="ARBA" id="ARBA00023163"/>
    </source>
</evidence>
<dbReference type="PRINTS" id="PR00032">
    <property type="entry name" value="HTHARAC"/>
</dbReference>
<dbReference type="GO" id="GO:0003700">
    <property type="term" value="F:DNA-binding transcription factor activity"/>
    <property type="evidence" value="ECO:0007669"/>
    <property type="project" value="InterPro"/>
</dbReference>
<feature type="domain" description="HTH araC/xylS-type" evidence="4">
    <location>
        <begin position="192"/>
        <end position="290"/>
    </location>
</feature>
<evidence type="ECO:0000256" key="1">
    <source>
        <dbReference type="ARBA" id="ARBA00023015"/>
    </source>
</evidence>
<evidence type="ECO:0000313" key="5">
    <source>
        <dbReference type="EMBL" id="BCK00067.1"/>
    </source>
</evidence>
<protein>
    <recommendedName>
        <fullName evidence="4">HTH araC/xylS-type domain-containing protein</fullName>
    </recommendedName>
</protein>
<sequence>MNRDFCLWKNKNIEHKWFRLKRYYSLNASIYEMEPHTHTELEIMYVTYGKCEVTCIDSRGNTINYIMKKEDYIIIDSGVFHSLNVERDGFCRILNIEILLEEAVSGLRIGNFTAKSPVLRTFLDREDDFSFMSDKNNEMLFLIQNIQYYDISITDKAEGSLAQNLYLAQFLILLARQAETRGKTSRGNRYVKKVKEYLEQNYENDIHISDIANLFGISDAYLQRTYKQTEGESIIRSLHRIRMEKASVLLTNSNLPIVDIAISVGINSRQHFTRVFYEEYGCSPKDYRKMKGNSEVNEGFEMFFSAKESSPKESL</sequence>
<gene>
    <name evidence="5" type="ORF">bsdcttw_31070</name>
</gene>
<name>A0A7I8DUN9_9FIRM</name>
<dbReference type="InterPro" id="IPR014710">
    <property type="entry name" value="RmlC-like_jellyroll"/>
</dbReference>
<dbReference type="Gene3D" id="2.60.120.10">
    <property type="entry name" value="Jelly Rolls"/>
    <property type="match status" value="1"/>
</dbReference>
<dbReference type="InterPro" id="IPR011051">
    <property type="entry name" value="RmlC_Cupin_sf"/>
</dbReference>
<accession>A0A7I8DUN9</accession>
<dbReference type="InterPro" id="IPR020449">
    <property type="entry name" value="Tscrpt_reg_AraC-type_HTH"/>
</dbReference>
<dbReference type="PANTHER" id="PTHR43280">
    <property type="entry name" value="ARAC-FAMILY TRANSCRIPTIONAL REGULATOR"/>
    <property type="match status" value="1"/>
</dbReference>
<dbReference type="AlphaFoldDB" id="A0A7I8DUN9"/>
<keyword evidence="6" id="KW-1185">Reference proteome</keyword>
<dbReference type="InterPro" id="IPR009057">
    <property type="entry name" value="Homeodomain-like_sf"/>
</dbReference>
<reference evidence="5 6" key="1">
    <citation type="submission" date="2020-08" db="EMBL/GenBank/DDBJ databases">
        <title>Draft genome sequencing of an Anaerocolumna strain isolated from anoxic soil subjected to BSD treatment.</title>
        <authorList>
            <person name="Uek A."/>
            <person name="Tonouchi A."/>
        </authorList>
    </citation>
    <scope>NUCLEOTIDE SEQUENCE [LARGE SCALE GENOMIC DNA]</scope>
    <source>
        <strain evidence="5 6">CTTW</strain>
    </source>
</reference>
<dbReference type="PROSITE" id="PS01124">
    <property type="entry name" value="HTH_ARAC_FAMILY_2"/>
    <property type="match status" value="1"/>
</dbReference>
<dbReference type="InterPro" id="IPR013096">
    <property type="entry name" value="Cupin_2"/>
</dbReference>
<dbReference type="InterPro" id="IPR018060">
    <property type="entry name" value="HTH_AraC"/>
</dbReference>
<dbReference type="RefSeq" id="WP_185255777.1">
    <property type="nucleotide sequence ID" value="NZ_AP023368.1"/>
</dbReference>
<dbReference type="Proteomes" id="UP000515703">
    <property type="component" value="Chromosome"/>
</dbReference>
<keyword evidence="2" id="KW-0238">DNA-binding</keyword>
<dbReference type="KEGG" id="acht:bsdcttw_31070"/>
<dbReference type="Pfam" id="PF12833">
    <property type="entry name" value="HTH_18"/>
    <property type="match status" value="1"/>
</dbReference>
<dbReference type="SMART" id="SM00342">
    <property type="entry name" value="HTH_ARAC"/>
    <property type="match status" value="1"/>
</dbReference>
<dbReference type="EMBL" id="AP023368">
    <property type="protein sequence ID" value="BCK00067.1"/>
    <property type="molecule type" value="Genomic_DNA"/>
</dbReference>